<comment type="function">
    <text evidence="7">Involved in DNA repair and RecF pathway recombination.</text>
</comment>
<evidence type="ECO:0000256" key="4">
    <source>
        <dbReference type="ARBA" id="ARBA00023172"/>
    </source>
</evidence>
<keyword evidence="3 7" id="KW-0227">DNA damage</keyword>
<dbReference type="InterPro" id="IPR022572">
    <property type="entry name" value="DNA_rep/recomb_RecO_N"/>
</dbReference>
<evidence type="ECO:0000259" key="8">
    <source>
        <dbReference type="Pfam" id="PF11967"/>
    </source>
</evidence>
<dbReference type="Proteomes" id="UP000277007">
    <property type="component" value="Unassembled WGS sequence"/>
</dbReference>
<dbReference type="HAMAP" id="MF_00201">
    <property type="entry name" value="RecO"/>
    <property type="match status" value="1"/>
</dbReference>
<evidence type="ECO:0000313" key="10">
    <source>
        <dbReference type="Proteomes" id="UP000277007"/>
    </source>
</evidence>
<protein>
    <recommendedName>
        <fullName evidence="2 7">DNA repair protein RecO</fullName>
    </recommendedName>
    <alternativeName>
        <fullName evidence="6 7">Recombination protein O</fullName>
    </alternativeName>
</protein>
<evidence type="ECO:0000256" key="6">
    <source>
        <dbReference type="ARBA" id="ARBA00033409"/>
    </source>
</evidence>
<dbReference type="Gene3D" id="2.40.50.140">
    <property type="entry name" value="Nucleic acid-binding proteins"/>
    <property type="match status" value="1"/>
</dbReference>
<dbReference type="SUPFAM" id="SSF50249">
    <property type="entry name" value="Nucleic acid-binding proteins"/>
    <property type="match status" value="1"/>
</dbReference>
<dbReference type="InterPro" id="IPR042242">
    <property type="entry name" value="RecO_C"/>
</dbReference>
<feature type="domain" description="DNA replication/recombination mediator RecO N-terminal" evidence="8">
    <location>
        <begin position="1"/>
        <end position="71"/>
    </location>
</feature>
<dbReference type="InterPro" id="IPR037278">
    <property type="entry name" value="ARFGAP/RecO"/>
</dbReference>
<keyword evidence="10" id="KW-1185">Reference proteome</keyword>
<evidence type="ECO:0000256" key="5">
    <source>
        <dbReference type="ARBA" id="ARBA00023204"/>
    </source>
</evidence>
<proteinExistence type="inferred from homology"/>
<dbReference type="GO" id="GO:0043590">
    <property type="term" value="C:bacterial nucleoid"/>
    <property type="evidence" value="ECO:0007669"/>
    <property type="project" value="TreeGrafter"/>
</dbReference>
<dbReference type="GO" id="GO:0006302">
    <property type="term" value="P:double-strand break repair"/>
    <property type="evidence" value="ECO:0007669"/>
    <property type="project" value="TreeGrafter"/>
</dbReference>
<evidence type="ECO:0000256" key="3">
    <source>
        <dbReference type="ARBA" id="ARBA00022763"/>
    </source>
</evidence>
<sequence length="243" mass="25879">MDWSDRGILLATRPQGEGSVVATLLARNHGRCSGLVAGGRSARLRGVLEPGTLLAVRWRGRLAEHLGQFTVEPEAAYAARFFDAAPRLAALSSACVLLDAALADHEPHPALFDGLLALFDLLDGPVWAESYVRWELGVLAELGFGLDLDRCAVSGANDYLAYVSPRTGRAVTASVGEPYRDRLLPLPDFLAGRGGGGPGEVLAGLRLTGHFLERHLLNGALPPARARLLERYANAVARGDQIG</sequence>
<comment type="caution">
    <text evidence="9">The sequence shown here is derived from an EMBL/GenBank/DDBJ whole genome shotgun (WGS) entry which is preliminary data.</text>
</comment>
<dbReference type="Gene3D" id="1.20.1440.120">
    <property type="entry name" value="Recombination protein O, C-terminal domain"/>
    <property type="match status" value="1"/>
</dbReference>
<dbReference type="AlphaFoldDB" id="A0A3S0KZ87"/>
<gene>
    <name evidence="7 9" type="primary">recO</name>
    <name evidence="9" type="ORF">EJ903_08640</name>
</gene>
<dbReference type="EMBL" id="RXMA01000006">
    <property type="protein sequence ID" value="RTR21467.1"/>
    <property type="molecule type" value="Genomic_DNA"/>
</dbReference>
<dbReference type="InterPro" id="IPR012340">
    <property type="entry name" value="NA-bd_OB-fold"/>
</dbReference>
<evidence type="ECO:0000256" key="1">
    <source>
        <dbReference type="ARBA" id="ARBA00007452"/>
    </source>
</evidence>
<organism evidence="9 10">
    <name type="scientific">Azospirillum griseum</name>
    <dbReference type="NCBI Taxonomy" id="2496639"/>
    <lineage>
        <taxon>Bacteria</taxon>
        <taxon>Pseudomonadati</taxon>
        <taxon>Pseudomonadota</taxon>
        <taxon>Alphaproteobacteria</taxon>
        <taxon>Rhodospirillales</taxon>
        <taxon>Azospirillaceae</taxon>
        <taxon>Azospirillum</taxon>
    </lineage>
</organism>
<dbReference type="NCBIfam" id="TIGR00613">
    <property type="entry name" value="reco"/>
    <property type="match status" value="1"/>
</dbReference>
<keyword evidence="5 7" id="KW-0234">DNA repair</keyword>
<evidence type="ECO:0000256" key="7">
    <source>
        <dbReference type="HAMAP-Rule" id="MF_00201"/>
    </source>
</evidence>
<dbReference type="RefSeq" id="WP_126614161.1">
    <property type="nucleotide sequence ID" value="NZ_JBHUCY010000001.1"/>
</dbReference>
<accession>A0A3S0KZ87</accession>
<dbReference type="OrthoDB" id="9804792at2"/>
<dbReference type="PANTHER" id="PTHR33991">
    <property type="entry name" value="DNA REPAIR PROTEIN RECO"/>
    <property type="match status" value="1"/>
</dbReference>
<reference evidence="9 10" key="1">
    <citation type="submission" date="2018-12" db="EMBL/GenBank/DDBJ databases">
        <authorList>
            <person name="Yang Y."/>
        </authorList>
    </citation>
    <scope>NUCLEOTIDE SEQUENCE [LARGE SCALE GENOMIC DNA]</scope>
    <source>
        <strain evidence="9 10">L-25-5w-1</strain>
    </source>
</reference>
<comment type="similarity">
    <text evidence="1 7">Belongs to the RecO family.</text>
</comment>
<keyword evidence="4 7" id="KW-0233">DNA recombination</keyword>
<dbReference type="InterPro" id="IPR003717">
    <property type="entry name" value="RecO"/>
</dbReference>
<dbReference type="Pfam" id="PF02565">
    <property type="entry name" value="RecO_C"/>
    <property type="match status" value="1"/>
</dbReference>
<dbReference type="PANTHER" id="PTHR33991:SF1">
    <property type="entry name" value="DNA REPAIR PROTEIN RECO"/>
    <property type="match status" value="1"/>
</dbReference>
<evidence type="ECO:0000313" key="9">
    <source>
        <dbReference type="EMBL" id="RTR21467.1"/>
    </source>
</evidence>
<dbReference type="Pfam" id="PF11967">
    <property type="entry name" value="RecO_N"/>
    <property type="match status" value="1"/>
</dbReference>
<name>A0A3S0KZ87_9PROT</name>
<dbReference type="GO" id="GO:0006310">
    <property type="term" value="P:DNA recombination"/>
    <property type="evidence" value="ECO:0007669"/>
    <property type="project" value="UniProtKB-UniRule"/>
</dbReference>
<dbReference type="SUPFAM" id="SSF57863">
    <property type="entry name" value="ArfGap/RecO-like zinc finger"/>
    <property type="match status" value="1"/>
</dbReference>
<evidence type="ECO:0000256" key="2">
    <source>
        <dbReference type="ARBA" id="ARBA00021310"/>
    </source>
</evidence>